<dbReference type="InterPro" id="IPR050109">
    <property type="entry name" value="HTH-type_TetR-like_transc_reg"/>
</dbReference>
<dbReference type="GO" id="GO:0000976">
    <property type="term" value="F:transcription cis-regulatory region binding"/>
    <property type="evidence" value="ECO:0007669"/>
    <property type="project" value="TreeGrafter"/>
</dbReference>
<evidence type="ECO:0000256" key="2">
    <source>
        <dbReference type="PROSITE-ProRule" id="PRU00335"/>
    </source>
</evidence>
<feature type="domain" description="HTH tetR-type" evidence="3">
    <location>
        <begin position="1"/>
        <end position="55"/>
    </location>
</feature>
<dbReference type="Gene3D" id="1.10.357.10">
    <property type="entry name" value="Tetracycline Repressor, domain 2"/>
    <property type="match status" value="1"/>
</dbReference>
<dbReference type="Proteomes" id="UP000198960">
    <property type="component" value="Unassembled WGS sequence"/>
</dbReference>
<keyword evidence="5" id="KW-1185">Reference proteome</keyword>
<keyword evidence="1 2" id="KW-0238">DNA-binding</keyword>
<dbReference type="EMBL" id="FOEE01000002">
    <property type="protein sequence ID" value="SEO54681.1"/>
    <property type="molecule type" value="Genomic_DNA"/>
</dbReference>
<evidence type="ECO:0000313" key="5">
    <source>
        <dbReference type="Proteomes" id="UP000198960"/>
    </source>
</evidence>
<proteinExistence type="predicted"/>
<accession>A0A1H8QKZ8</accession>
<reference evidence="5" key="1">
    <citation type="submission" date="2016-10" db="EMBL/GenBank/DDBJ databases">
        <authorList>
            <person name="Varghese N."/>
            <person name="Submissions S."/>
        </authorList>
    </citation>
    <scope>NUCLEOTIDE SEQUENCE [LARGE SCALE GENOMIC DNA]</scope>
    <source>
        <strain evidence="5">DSM 45413</strain>
    </source>
</reference>
<evidence type="ECO:0000259" key="3">
    <source>
        <dbReference type="PROSITE" id="PS50977"/>
    </source>
</evidence>
<dbReference type="Gene3D" id="1.10.10.60">
    <property type="entry name" value="Homeodomain-like"/>
    <property type="match status" value="1"/>
</dbReference>
<dbReference type="GO" id="GO:0003700">
    <property type="term" value="F:DNA-binding transcription factor activity"/>
    <property type="evidence" value="ECO:0007669"/>
    <property type="project" value="TreeGrafter"/>
</dbReference>
<feature type="DNA-binding region" description="H-T-H motif" evidence="2">
    <location>
        <begin position="18"/>
        <end position="37"/>
    </location>
</feature>
<dbReference type="STRING" id="673521.SAMN05660991_00656"/>
<dbReference type="Pfam" id="PF00440">
    <property type="entry name" value="TetR_N"/>
    <property type="match status" value="1"/>
</dbReference>
<dbReference type="SUPFAM" id="SSF48498">
    <property type="entry name" value="Tetracyclin repressor-like, C-terminal domain"/>
    <property type="match status" value="1"/>
</dbReference>
<name>A0A1H8QKZ8_9ACTN</name>
<dbReference type="RefSeq" id="WP_170860941.1">
    <property type="nucleotide sequence ID" value="NZ_FOEE01000002.1"/>
</dbReference>
<dbReference type="PANTHER" id="PTHR30055">
    <property type="entry name" value="HTH-TYPE TRANSCRIPTIONAL REGULATOR RUTR"/>
    <property type="match status" value="1"/>
</dbReference>
<dbReference type="InterPro" id="IPR009057">
    <property type="entry name" value="Homeodomain-like_sf"/>
</dbReference>
<evidence type="ECO:0000313" key="4">
    <source>
        <dbReference type="EMBL" id="SEO54681.1"/>
    </source>
</evidence>
<dbReference type="PROSITE" id="PS50977">
    <property type="entry name" value="HTH_TETR_2"/>
    <property type="match status" value="1"/>
</dbReference>
<dbReference type="AlphaFoldDB" id="A0A1H8QKZ8"/>
<gene>
    <name evidence="4" type="ORF">SAMN05660991_00656</name>
</gene>
<dbReference type="InterPro" id="IPR001647">
    <property type="entry name" value="HTH_TetR"/>
</dbReference>
<organism evidence="4 5">
    <name type="scientific">Trujillonella endophytica</name>
    <dbReference type="NCBI Taxonomy" id="673521"/>
    <lineage>
        <taxon>Bacteria</taxon>
        <taxon>Bacillati</taxon>
        <taxon>Actinomycetota</taxon>
        <taxon>Actinomycetes</taxon>
        <taxon>Geodermatophilales</taxon>
        <taxon>Geodermatophilaceae</taxon>
        <taxon>Trujillonella</taxon>
    </lineage>
</organism>
<protein>
    <submittedName>
        <fullName evidence="4">Transcriptional regulator, TetR family</fullName>
    </submittedName>
</protein>
<dbReference type="SUPFAM" id="SSF46689">
    <property type="entry name" value="Homeodomain-like"/>
    <property type="match status" value="1"/>
</dbReference>
<sequence length="178" mass="18386">MLDAAEALFAAAGFEGASLDRIAADSGHSVGSIYNLFPNKDAVYAAVLERPARLLVEHLAECAAARGTGLDTVLAMAATAIRDMRAFPDHARTRLAAPSSTSHREATGAMLDHYAGAIRRGQADGTVRAGDAADLARYVGGLISAHIHVDPEIAGRSGTTSLTDFLDVVRGAFAAPSA</sequence>
<dbReference type="PRINTS" id="PR00455">
    <property type="entry name" value="HTHTETR"/>
</dbReference>
<evidence type="ECO:0000256" key="1">
    <source>
        <dbReference type="ARBA" id="ARBA00023125"/>
    </source>
</evidence>
<dbReference type="InterPro" id="IPR036271">
    <property type="entry name" value="Tet_transcr_reg_TetR-rel_C_sf"/>
</dbReference>
<dbReference type="PANTHER" id="PTHR30055:SF226">
    <property type="entry name" value="HTH-TYPE TRANSCRIPTIONAL REGULATOR PKSA"/>
    <property type="match status" value="1"/>
</dbReference>